<proteinExistence type="predicted"/>
<accession>A0A4C1VMP1</accession>
<sequence>MPQVQKFETTISRLVTEAASHTPGKHSTLPVRSRAPVIQNGEIVRTSNKCREFGPAPFLVTAPVIDHSGSGRGEVRDNSVKPTVLLLGRGVPLDTLCAAITTTSTSGSGVKRFSREPMEGNTVLTNLFKYSPNHSTNHCEIECVYAKIFQS</sequence>
<protein>
    <submittedName>
        <fullName evidence="1">Uncharacterized protein</fullName>
    </submittedName>
</protein>
<evidence type="ECO:0000313" key="1">
    <source>
        <dbReference type="EMBL" id="GBP39963.1"/>
    </source>
</evidence>
<dbReference type="Proteomes" id="UP000299102">
    <property type="component" value="Unassembled WGS sequence"/>
</dbReference>
<name>A0A4C1VMP1_EUMVA</name>
<dbReference type="AlphaFoldDB" id="A0A4C1VMP1"/>
<comment type="caution">
    <text evidence="1">The sequence shown here is derived from an EMBL/GenBank/DDBJ whole genome shotgun (WGS) entry which is preliminary data.</text>
</comment>
<organism evidence="1 2">
    <name type="scientific">Eumeta variegata</name>
    <name type="common">Bagworm moth</name>
    <name type="synonym">Eumeta japonica</name>
    <dbReference type="NCBI Taxonomy" id="151549"/>
    <lineage>
        <taxon>Eukaryota</taxon>
        <taxon>Metazoa</taxon>
        <taxon>Ecdysozoa</taxon>
        <taxon>Arthropoda</taxon>
        <taxon>Hexapoda</taxon>
        <taxon>Insecta</taxon>
        <taxon>Pterygota</taxon>
        <taxon>Neoptera</taxon>
        <taxon>Endopterygota</taxon>
        <taxon>Lepidoptera</taxon>
        <taxon>Glossata</taxon>
        <taxon>Ditrysia</taxon>
        <taxon>Tineoidea</taxon>
        <taxon>Psychidae</taxon>
        <taxon>Oiketicinae</taxon>
        <taxon>Eumeta</taxon>
    </lineage>
</organism>
<gene>
    <name evidence="1" type="ORF">EVAR_39191_1</name>
</gene>
<reference evidence="1 2" key="1">
    <citation type="journal article" date="2019" name="Commun. Biol.">
        <title>The bagworm genome reveals a unique fibroin gene that provides high tensile strength.</title>
        <authorList>
            <person name="Kono N."/>
            <person name="Nakamura H."/>
            <person name="Ohtoshi R."/>
            <person name="Tomita M."/>
            <person name="Numata K."/>
            <person name="Arakawa K."/>
        </authorList>
    </citation>
    <scope>NUCLEOTIDE SEQUENCE [LARGE SCALE GENOMIC DNA]</scope>
</reference>
<keyword evidence="2" id="KW-1185">Reference proteome</keyword>
<evidence type="ECO:0000313" key="2">
    <source>
        <dbReference type="Proteomes" id="UP000299102"/>
    </source>
</evidence>
<dbReference type="EMBL" id="BGZK01000374">
    <property type="protein sequence ID" value="GBP39963.1"/>
    <property type="molecule type" value="Genomic_DNA"/>
</dbReference>